<protein>
    <recommendedName>
        <fullName evidence="4 11">Phosphatidylinositol-4,5-bisphosphate 4-phosphatase</fullName>
        <ecNumber evidence="4 11">3.1.3.78</ecNumber>
    </recommendedName>
</protein>
<comment type="function">
    <text evidence="11">Catalyzes the hydrolysis of phosphatidylinositol-4,5-bisphosphate (PtdIns-4,5-P2) to phosphatidylinositol-4-phosphate (PtdIns-4-P).</text>
</comment>
<dbReference type="InterPro" id="IPR019178">
    <property type="entry name" value="PtdIns-P2-Ptase"/>
</dbReference>
<dbReference type="EMBL" id="JARBDR010000917">
    <property type="protein sequence ID" value="KAJ8302575.1"/>
    <property type="molecule type" value="Genomic_DNA"/>
</dbReference>
<evidence type="ECO:0000313" key="13">
    <source>
        <dbReference type="Proteomes" id="UP001217089"/>
    </source>
</evidence>
<gene>
    <name evidence="12" type="ORF">KUTeg_018971</name>
</gene>
<dbReference type="Proteomes" id="UP001217089">
    <property type="component" value="Unassembled WGS sequence"/>
</dbReference>
<dbReference type="EC" id="3.1.3.78" evidence="4 11"/>
<evidence type="ECO:0000256" key="11">
    <source>
        <dbReference type="RuleBase" id="RU365008"/>
    </source>
</evidence>
<comment type="subcellular location">
    <subcellularLocation>
        <location evidence="2 11">Late endosome membrane</location>
        <topology evidence="2 11">Multi-pass membrane protein</topology>
    </subcellularLocation>
    <subcellularLocation>
        <location evidence="3 11">Lysosome membrane</location>
        <topology evidence="3 11">Multi-pass membrane protein</topology>
    </subcellularLocation>
</comment>
<evidence type="ECO:0000313" key="12">
    <source>
        <dbReference type="EMBL" id="KAJ8302575.1"/>
    </source>
</evidence>
<evidence type="ECO:0000256" key="9">
    <source>
        <dbReference type="ARBA" id="ARBA00023136"/>
    </source>
</evidence>
<evidence type="ECO:0000256" key="8">
    <source>
        <dbReference type="ARBA" id="ARBA00022989"/>
    </source>
</evidence>
<keyword evidence="8 11" id="KW-1133">Transmembrane helix</keyword>
<evidence type="ECO:0000256" key="1">
    <source>
        <dbReference type="ARBA" id="ARBA00001261"/>
    </source>
</evidence>
<comment type="catalytic activity">
    <reaction evidence="1 11">
        <text>a 1,2-diacyl-sn-glycero-3-phospho-(1D-myo-inositol-4,5-bisphosphate) + H2O = a 1,2-diacyl-sn-glycero-3-phospho-(1D-myo-inositol-5-phosphate) + phosphate</text>
        <dbReference type="Rhea" id="RHEA:25674"/>
        <dbReference type="ChEBI" id="CHEBI:15377"/>
        <dbReference type="ChEBI" id="CHEBI:43474"/>
        <dbReference type="ChEBI" id="CHEBI:57795"/>
        <dbReference type="ChEBI" id="CHEBI:58456"/>
        <dbReference type="EC" id="3.1.3.78"/>
    </reaction>
</comment>
<dbReference type="PANTHER" id="PTHR21014:SF6">
    <property type="entry name" value="PHOSPHATIDYLINOSITOL-4,5-BISPHOSPHATE 4-PHOSPHATASE"/>
    <property type="match status" value="1"/>
</dbReference>
<dbReference type="Pfam" id="PF09788">
    <property type="entry name" value="Tmemb_55A"/>
    <property type="match status" value="1"/>
</dbReference>
<accession>A0ABQ9EGB7</accession>
<organism evidence="12 13">
    <name type="scientific">Tegillarca granosa</name>
    <name type="common">Malaysian cockle</name>
    <name type="synonym">Anadara granosa</name>
    <dbReference type="NCBI Taxonomy" id="220873"/>
    <lineage>
        <taxon>Eukaryota</taxon>
        <taxon>Metazoa</taxon>
        <taxon>Spiralia</taxon>
        <taxon>Lophotrochozoa</taxon>
        <taxon>Mollusca</taxon>
        <taxon>Bivalvia</taxon>
        <taxon>Autobranchia</taxon>
        <taxon>Pteriomorphia</taxon>
        <taxon>Arcoida</taxon>
        <taxon>Arcoidea</taxon>
        <taxon>Arcidae</taxon>
        <taxon>Tegillarca</taxon>
    </lineage>
</organism>
<evidence type="ECO:0000256" key="3">
    <source>
        <dbReference type="ARBA" id="ARBA00004155"/>
    </source>
</evidence>
<keyword evidence="7 11" id="KW-0378">Hydrolase</keyword>
<keyword evidence="13" id="KW-1185">Reference proteome</keyword>
<feature type="transmembrane region" description="Helical" evidence="11">
    <location>
        <begin position="103"/>
        <end position="123"/>
    </location>
</feature>
<name>A0ABQ9EGB7_TEGGR</name>
<evidence type="ECO:0000256" key="2">
    <source>
        <dbReference type="ARBA" id="ARBA00004107"/>
    </source>
</evidence>
<keyword evidence="9 11" id="KW-0472">Membrane</keyword>
<evidence type="ECO:0000256" key="5">
    <source>
        <dbReference type="ARBA" id="ARBA00022692"/>
    </source>
</evidence>
<evidence type="ECO:0000256" key="10">
    <source>
        <dbReference type="ARBA" id="ARBA00023228"/>
    </source>
</evidence>
<evidence type="ECO:0000256" key="4">
    <source>
        <dbReference type="ARBA" id="ARBA00012936"/>
    </source>
</evidence>
<reference evidence="12 13" key="1">
    <citation type="submission" date="2022-12" db="EMBL/GenBank/DDBJ databases">
        <title>Chromosome-level genome of Tegillarca granosa.</title>
        <authorList>
            <person name="Kim J."/>
        </authorList>
    </citation>
    <scope>NUCLEOTIDE SEQUENCE [LARGE SCALE GENOMIC DNA]</scope>
    <source>
        <strain evidence="12">Teg-2019</strain>
        <tissue evidence="12">Adductor muscle</tissue>
    </source>
</reference>
<keyword evidence="5 11" id="KW-0812">Transmembrane</keyword>
<evidence type="ECO:0000256" key="6">
    <source>
        <dbReference type="ARBA" id="ARBA00022753"/>
    </source>
</evidence>
<comment type="caution">
    <text evidence="12">The sequence shown here is derived from an EMBL/GenBank/DDBJ whole genome shotgun (WGS) entry which is preliminary data.</text>
</comment>
<keyword evidence="10 11" id="KW-0458">Lysosome</keyword>
<evidence type="ECO:0000256" key="7">
    <source>
        <dbReference type="ARBA" id="ARBA00022801"/>
    </source>
</evidence>
<proteinExistence type="predicted"/>
<sequence>MDLTQPIKGPPPGKKYVRCPCNCLLICRSTAQRIACPRPNCQRIINLTSYLPTVTVRSPGSSRVQCAHCNEIFVFSLSNRALARCPHCRRVSSVGPEYARTRAVIYMIIGIIFLGAGIGVTVATYELASKSGGIYVVWIGAFITGLCMLIRSMFYCAMRVSKVLGTS</sequence>
<keyword evidence="6 11" id="KW-0967">Endosome</keyword>
<feature type="transmembrane region" description="Helical" evidence="11">
    <location>
        <begin position="135"/>
        <end position="154"/>
    </location>
</feature>
<dbReference type="PANTHER" id="PTHR21014">
    <property type="entry name" value="PHOSPHATIDYLINOSITOL-4,5-BISPHOSPHATE 4-PHOSPHATASE"/>
    <property type="match status" value="1"/>
</dbReference>